<dbReference type="Proteomes" id="UP001238155">
    <property type="component" value="Chromosome"/>
</dbReference>
<name>A0AAJ6FMQ3_9LACO</name>
<dbReference type="RefSeq" id="WP_283534652.1">
    <property type="nucleotide sequence ID" value="NZ_CP123751.1"/>
</dbReference>
<accession>A0AAJ6FMQ3</accession>
<gene>
    <name evidence="1" type="ORF">QFF56_08750</name>
</gene>
<dbReference type="PANTHER" id="PTHR41317:SF1">
    <property type="entry name" value="PD-(D_E)XK NUCLEASE FAMILY TRANSPOSASE"/>
    <property type="match status" value="1"/>
</dbReference>
<organism evidence="1 2">
    <name type="scientific">Ligilactobacillus animalis</name>
    <dbReference type="NCBI Taxonomy" id="1605"/>
    <lineage>
        <taxon>Bacteria</taxon>
        <taxon>Bacillati</taxon>
        <taxon>Bacillota</taxon>
        <taxon>Bacilli</taxon>
        <taxon>Lactobacillales</taxon>
        <taxon>Lactobacillaceae</taxon>
        <taxon>Ligilactobacillus</taxon>
    </lineage>
</organism>
<dbReference type="AlphaFoldDB" id="A0AAJ6FMQ3"/>
<proteinExistence type="predicted"/>
<protein>
    <submittedName>
        <fullName evidence="1">Rpn family recombination-promoting nuclease/putative transposase</fullName>
    </submittedName>
</protein>
<sequence>MNDQEKDLPNWEQATFKNSVIFAWIVSEHPEVCLELLQLILPELAVTEIFEVISEYTQKASLKNHGVRFDVYTEDDRGRMFDLEMQVVDQHDLSKRISYYQSNLVRRALASGCAYNEKADTYVIFICDFDYGRSGLPLYSTKMILHENRKVLDTGVHNIILNIKFNKLSLVSKRLAAFLNYLASSKVTDDFTRKLDELVTELKTDTRKKDHYMEYKQEIASLKAYIREETRKETREATQKEEREKTISVMIKKMVAKGYDRQKTLATILEFTNYSAPEVSEIYDKLLVK</sequence>
<dbReference type="Pfam" id="PF12784">
    <property type="entry name" value="PDDEXK_2"/>
    <property type="match status" value="1"/>
</dbReference>
<dbReference type="EMBL" id="CP123751">
    <property type="protein sequence ID" value="WHQ80007.1"/>
    <property type="molecule type" value="Genomic_DNA"/>
</dbReference>
<reference evidence="1" key="1">
    <citation type="submission" date="2023-04" db="EMBL/GenBank/DDBJ databases">
        <title>Four porcine-derived lactic acid bacteria strains analyses and their evaluation as potential probiotics based on genomics.</title>
        <authorList>
            <person name="Niu D."/>
        </authorList>
    </citation>
    <scope>NUCLEOTIDE SEQUENCE</scope>
    <source>
        <strain evidence="1">ZSB1</strain>
    </source>
</reference>
<dbReference type="NCBIfam" id="TIGR01784">
    <property type="entry name" value="T_den_put_tspse"/>
    <property type="match status" value="1"/>
</dbReference>
<evidence type="ECO:0000313" key="1">
    <source>
        <dbReference type="EMBL" id="WHQ80007.1"/>
    </source>
</evidence>
<dbReference type="PANTHER" id="PTHR41317">
    <property type="entry name" value="PD-(D_E)XK NUCLEASE FAMILY TRANSPOSASE"/>
    <property type="match status" value="1"/>
</dbReference>
<dbReference type="InterPro" id="IPR010106">
    <property type="entry name" value="RpnA"/>
</dbReference>
<evidence type="ECO:0000313" key="2">
    <source>
        <dbReference type="Proteomes" id="UP001238155"/>
    </source>
</evidence>